<sequence length="231" mass="26324">MAIKTGFKGREIAGLDVNLRRTQATLTLHICVITSKYCTALNTVRMQLRLTSKAYHLEQHEQLEDIKQMLEAIQARTEVAEPHELSDIDELGKQMTELTLATKDVVYKQQYSGSLPAHLWWVFHAENFTYDKVARKEFGLLKWMESGTGIFWVSGKPGSGKPTFMKFVADNPRTLTGLRKGAAPHTAIVASHYFWVHGTPIQKSRQGLLQTLLFELFRQHPPLIDAVYDKR</sequence>
<evidence type="ECO:0000313" key="4">
    <source>
        <dbReference type="Proteomes" id="UP001465668"/>
    </source>
</evidence>
<dbReference type="Proteomes" id="UP001465668">
    <property type="component" value="Unassembled WGS sequence"/>
</dbReference>
<evidence type="ECO:0000313" key="3">
    <source>
        <dbReference type="EMBL" id="KAK9770844.1"/>
    </source>
</evidence>
<dbReference type="EMBL" id="JARVKM010000085">
    <property type="protein sequence ID" value="KAK9770844.1"/>
    <property type="molecule type" value="Genomic_DNA"/>
</dbReference>
<accession>A0ABR2XAR3</accession>
<organism evidence="3 4">
    <name type="scientific">Seiridium cardinale</name>
    <dbReference type="NCBI Taxonomy" id="138064"/>
    <lineage>
        <taxon>Eukaryota</taxon>
        <taxon>Fungi</taxon>
        <taxon>Dikarya</taxon>
        <taxon>Ascomycota</taxon>
        <taxon>Pezizomycotina</taxon>
        <taxon>Sordariomycetes</taxon>
        <taxon>Xylariomycetidae</taxon>
        <taxon>Amphisphaeriales</taxon>
        <taxon>Sporocadaceae</taxon>
        <taxon>Seiridium</taxon>
    </lineage>
</organism>
<reference evidence="3 4" key="1">
    <citation type="submission" date="2024-02" db="EMBL/GenBank/DDBJ databases">
        <title>First draft genome assembly of two strains of Seiridium cardinale.</title>
        <authorList>
            <person name="Emiliani G."/>
            <person name="Scali E."/>
        </authorList>
    </citation>
    <scope>NUCLEOTIDE SEQUENCE [LARGE SCALE GENOMIC DNA]</scope>
    <source>
        <strain evidence="3 4">BM-138-000479</strain>
    </source>
</reference>
<dbReference type="Pfam" id="PF24883">
    <property type="entry name" value="NPHP3_N"/>
    <property type="match status" value="1"/>
</dbReference>
<evidence type="ECO:0000259" key="2">
    <source>
        <dbReference type="Pfam" id="PF24883"/>
    </source>
</evidence>
<dbReference type="PANTHER" id="PTHR10039">
    <property type="entry name" value="AMELOGENIN"/>
    <property type="match status" value="1"/>
</dbReference>
<name>A0ABR2XAR3_9PEZI</name>
<proteinExistence type="predicted"/>
<feature type="domain" description="Nephrocystin 3-like N-terminal" evidence="2">
    <location>
        <begin position="141"/>
        <end position="229"/>
    </location>
</feature>
<keyword evidence="1" id="KW-0677">Repeat</keyword>
<comment type="caution">
    <text evidence="3">The sequence shown here is derived from an EMBL/GenBank/DDBJ whole genome shotgun (WGS) entry which is preliminary data.</text>
</comment>
<protein>
    <submittedName>
        <fullName evidence="3">2-hydroxyacylsphingosine 1-beta-galactosyltransferase</fullName>
    </submittedName>
</protein>
<gene>
    <name evidence="3" type="ORF">SCAR479_12521</name>
</gene>
<evidence type="ECO:0000256" key="1">
    <source>
        <dbReference type="ARBA" id="ARBA00022737"/>
    </source>
</evidence>
<dbReference type="InterPro" id="IPR056884">
    <property type="entry name" value="NPHP3-like_N"/>
</dbReference>
<dbReference type="PANTHER" id="PTHR10039:SF5">
    <property type="entry name" value="NACHT DOMAIN-CONTAINING PROTEIN"/>
    <property type="match status" value="1"/>
</dbReference>
<keyword evidence="4" id="KW-1185">Reference proteome</keyword>